<dbReference type="InterPro" id="IPR036916">
    <property type="entry name" value="Sda_sf"/>
</dbReference>
<sequence>MDMLSDELLVDAYLSAIQFNLDPEFIKLLTVEMIRRQINPETYRITA</sequence>
<reference evidence="1 2" key="1">
    <citation type="submission" date="2021-07" db="EMBL/GenBank/DDBJ databases">
        <title>Paenibacillus radiodurans sp. nov., isolated from the southeastern edge of Tengger Desert.</title>
        <authorList>
            <person name="Zhang G."/>
        </authorList>
    </citation>
    <scope>NUCLEOTIDE SEQUENCE [LARGE SCALE GENOMIC DNA]</scope>
    <source>
        <strain evidence="1 2">CCM 7311</strain>
    </source>
</reference>
<dbReference type="InterPro" id="IPR015064">
    <property type="entry name" value="Sda"/>
</dbReference>
<organism evidence="1 2">
    <name type="scientific">Paenibacillus sepulcri</name>
    <dbReference type="NCBI Taxonomy" id="359917"/>
    <lineage>
        <taxon>Bacteria</taxon>
        <taxon>Bacillati</taxon>
        <taxon>Bacillota</taxon>
        <taxon>Bacilli</taxon>
        <taxon>Bacillales</taxon>
        <taxon>Paenibacillaceae</taxon>
        <taxon>Paenibacillus</taxon>
    </lineage>
</organism>
<dbReference type="GO" id="GO:0004860">
    <property type="term" value="F:protein kinase inhibitor activity"/>
    <property type="evidence" value="ECO:0007669"/>
    <property type="project" value="UniProtKB-KW"/>
</dbReference>
<evidence type="ECO:0000313" key="1">
    <source>
        <dbReference type="EMBL" id="MBW7455070.1"/>
    </source>
</evidence>
<accession>A0ABS7C2F5</accession>
<gene>
    <name evidence="1" type="ORF">K0U00_13600</name>
</gene>
<dbReference type="SUPFAM" id="SSF100985">
    <property type="entry name" value="Sporulation inhibitor Sda"/>
    <property type="match status" value="1"/>
</dbReference>
<proteinExistence type="predicted"/>
<dbReference type="EMBL" id="JAHZIK010000297">
    <property type="protein sequence ID" value="MBW7455070.1"/>
    <property type="molecule type" value="Genomic_DNA"/>
</dbReference>
<evidence type="ECO:0000313" key="2">
    <source>
        <dbReference type="Proteomes" id="UP001519887"/>
    </source>
</evidence>
<name>A0ABS7C2F5_9BACL</name>
<dbReference type="Proteomes" id="UP001519887">
    <property type="component" value="Unassembled WGS sequence"/>
</dbReference>
<keyword evidence="2" id="KW-1185">Reference proteome</keyword>
<dbReference type="Gene3D" id="1.10.287.1100">
    <property type="entry name" value="Sporulation inhibitor A"/>
    <property type="match status" value="1"/>
</dbReference>
<comment type="caution">
    <text evidence="1">The sequence shown here is derived from an EMBL/GenBank/DDBJ whole genome shotgun (WGS) entry which is preliminary data.</text>
</comment>
<dbReference type="Pfam" id="PF08970">
    <property type="entry name" value="Sda"/>
    <property type="match status" value="1"/>
</dbReference>
<dbReference type="RefSeq" id="WP_210038411.1">
    <property type="nucleotide sequence ID" value="NZ_JBHLVU010000022.1"/>
</dbReference>
<keyword evidence="1" id="KW-0649">Protein kinase inhibitor</keyword>
<protein>
    <submittedName>
        <fullName evidence="1">Sporulation histidine kinase inhibitor Sda</fullName>
    </submittedName>
</protein>